<evidence type="ECO:0000256" key="1">
    <source>
        <dbReference type="SAM" id="Phobius"/>
    </source>
</evidence>
<dbReference type="EMBL" id="JANJYJ010000004">
    <property type="protein sequence ID" value="KAK3220316.1"/>
    <property type="molecule type" value="Genomic_DNA"/>
</dbReference>
<evidence type="ECO:0000313" key="2">
    <source>
        <dbReference type="EMBL" id="KAK3220316.1"/>
    </source>
</evidence>
<keyword evidence="1" id="KW-0812">Transmembrane</keyword>
<dbReference type="AlphaFoldDB" id="A0AAE0ALH0"/>
<sequence length="216" mass="24283">MPTISVSNSLHFPANFLEKTETHIRRMNIFSLKQNRTVPSFLSLQEKKRSVSVSTNCTFGRNQDFKVDLKNRNGWFHFVGIGGCGLSALAMVLRLVAWSSNMHGLKDAGARLYIGHSMSNIEGNNGGSRFPDALLFQVPFHIIMLRFYMPNLLEYLYRRDYWLARLTLNYNLLLLVVVMIAICSPDRGLLHFPTITLPTSPPPFPALATPPPSSSG</sequence>
<evidence type="ECO:0000313" key="3">
    <source>
        <dbReference type="Proteomes" id="UP001281410"/>
    </source>
</evidence>
<gene>
    <name evidence="2" type="ORF">Dsin_014286</name>
</gene>
<dbReference type="SUPFAM" id="SSF51984">
    <property type="entry name" value="MurCD N-terminal domain"/>
    <property type="match status" value="1"/>
</dbReference>
<name>A0AAE0ALH0_9ROSI</name>
<protein>
    <submittedName>
        <fullName evidence="2">Uncharacterized protein</fullName>
    </submittedName>
</protein>
<feature type="transmembrane region" description="Helical" evidence="1">
    <location>
        <begin position="161"/>
        <end position="183"/>
    </location>
</feature>
<keyword evidence="3" id="KW-1185">Reference proteome</keyword>
<organism evidence="2 3">
    <name type="scientific">Dipteronia sinensis</name>
    <dbReference type="NCBI Taxonomy" id="43782"/>
    <lineage>
        <taxon>Eukaryota</taxon>
        <taxon>Viridiplantae</taxon>
        <taxon>Streptophyta</taxon>
        <taxon>Embryophyta</taxon>
        <taxon>Tracheophyta</taxon>
        <taxon>Spermatophyta</taxon>
        <taxon>Magnoliopsida</taxon>
        <taxon>eudicotyledons</taxon>
        <taxon>Gunneridae</taxon>
        <taxon>Pentapetalae</taxon>
        <taxon>rosids</taxon>
        <taxon>malvids</taxon>
        <taxon>Sapindales</taxon>
        <taxon>Sapindaceae</taxon>
        <taxon>Hippocastanoideae</taxon>
        <taxon>Acereae</taxon>
        <taxon>Dipteronia</taxon>
    </lineage>
</organism>
<feature type="transmembrane region" description="Helical" evidence="1">
    <location>
        <begin position="133"/>
        <end position="149"/>
    </location>
</feature>
<dbReference type="Proteomes" id="UP001281410">
    <property type="component" value="Unassembled WGS sequence"/>
</dbReference>
<comment type="caution">
    <text evidence="2">The sequence shown here is derived from an EMBL/GenBank/DDBJ whole genome shotgun (WGS) entry which is preliminary data.</text>
</comment>
<reference evidence="2" key="1">
    <citation type="journal article" date="2023" name="Plant J.">
        <title>Genome sequences and population genomics provide insights into the demographic history, inbreeding, and mutation load of two 'living fossil' tree species of Dipteronia.</title>
        <authorList>
            <person name="Feng Y."/>
            <person name="Comes H.P."/>
            <person name="Chen J."/>
            <person name="Zhu S."/>
            <person name="Lu R."/>
            <person name="Zhang X."/>
            <person name="Li P."/>
            <person name="Qiu J."/>
            <person name="Olsen K.M."/>
            <person name="Qiu Y."/>
        </authorList>
    </citation>
    <scope>NUCLEOTIDE SEQUENCE</scope>
    <source>
        <strain evidence="2">NBL</strain>
    </source>
</reference>
<keyword evidence="1" id="KW-0472">Membrane</keyword>
<accession>A0AAE0ALH0</accession>
<keyword evidence="1" id="KW-1133">Transmembrane helix</keyword>
<proteinExistence type="predicted"/>
<feature type="transmembrane region" description="Helical" evidence="1">
    <location>
        <begin position="75"/>
        <end position="96"/>
    </location>
</feature>